<dbReference type="PANTHER" id="PTHR31362:SF0">
    <property type="entry name" value="EXOSTOSIN DOMAIN-CONTAINING PROTEIN-RELATED"/>
    <property type="match status" value="1"/>
</dbReference>
<dbReference type="Pfam" id="PF03385">
    <property type="entry name" value="STELLO"/>
    <property type="match status" value="1"/>
</dbReference>
<sequence length="310" mass="36533">MCENPKPVCLRNAFSDVVLVIVYNYPFYSSIPELTLLYKNAFPTMMFCGPREAKNQAVETLYIHKGYFAYVCMSRAMEKHPGYVGYLLINDDVMLNYWNLIGFKRDKIWEGPKDPINFRNYSLPEKWYWWNSNWGMETCQKAFSEIWAMKERDFSGTFLIDTYQRTHPKKKLLNMKIAVDLLRENGNGTFYCFHGRSDVFYIPGKFAETFRIFSVIFYKHGSFLEIAIPTICRMLDEEENFEYIPGVYLPGRAGEPPVRKAQHFWEVYNRDLAFVHPFKLNYTVDGDLNSVILRNFIIEYSNTLSKCEAN</sequence>
<reference evidence="1" key="2">
    <citation type="journal article" date="2023" name="Science">
        <title>Genomic signatures of disease resistance in endangered staghorn corals.</title>
        <authorList>
            <person name="Vollmer S.V."/>
            <person name="Selwyn J.D."/>
            <person name="Despard B.A."/>
            <person name="Roesel C.L."/>
        </authorList>
    </citation>
    <scope>NUCLEOTIDE SEQUENCE</scope>
    <source>
        <strain evidence="1">K2</strain>
    </source>
</reference>
<comment type="caution">
    <text evidence="1">The sequence shown here is derived from an EMBL/GenBank/DDBJ whole genome shotgun (WGS) entry which is preliminary data.</text>
</comment>
<organism evidence="1 2">
    <name type="scientific">Acropora cervicornis</name>
    <name type="common">Staghorn coral</name>
    <dbReference type="NCBI Taxonomy" id="6130"/>
    <lineage>
        <taxon>Eukaryota</taxon>
        <taxon>Metazoa</taxon>
        <taxon>Cnidaria</taxon>
        <taxon>Anthozoa</taxon>
        <taxon>Hexacorallia</taxon>
        <taxon>Scleractinia</taxon>
        <taxon>Astrocoeniina</taxon>
        <taxon>Acroporidae</taxon>
        <taxon>Acropora</taxon>
    </lineage>
</organism>
<gene>
    <name evidence="1" type="ORF">P5673_003187</name>
</gene>
<accession>A0AAD9VF80</accession>
<dbReference type="PANTHER" id="PTHR31362">
    <property type="entry name" value="GLYCOSYLTRANSFERASE STELLO1-RELATED"/>
    <property type="match status" value="1"/>
</dbReference>
<protein>
    <submittedName>
        <fullName evidence="1">Glycosyltransferase STELLO2</fullName>
    </submittedName>
</protein>
<evidence type="ECO:0000313" key="2">
    <source>
        <dbReference type="Proteomes" id="UP001249851"/>
    </source>
</evidence>
<evidence type="ECO:0000313" key="1">
    <source>
        <dbReference type="EMBL" id="KAK2571787.1"/>
    </source>
</evidence>
<dbReference type="EMBL" id="JARQWQ010000005">
    <property type="protein sequence ID" value="KAK2571787.1"/>
    <property type="molecule type" value="Genomic_DNA"/>
</dbReference>
<proteinExistence type="predicted"/>
<name>A0AAD9VF80_ACRCE</name>
<keyword evidence="2" id="KW-1185">Reference proteome</keyword>
<reference evidence="1" key="1">
    <citation type="journal article" date="2023" name="G3 (Bethesda)">
        <title>Whole genome assembly and annotation of the endangered Caribbean coral Acropora cervicornis.</title>
        <authorList>
            <person name="Selwyn J.D."/>
            <person name="Vollmer S.V."/>
        </authorList>
    </citation>
    <scope>NUCLEOTIDE SEQUENCE</scope>
    <source>
        <strain evidence="1">K2</strain>
    </source>
</reference>
<dbReference type="InterPro" id="IPR005049">
    <property type="entry name" value="STL-like"/>
</dbReference>
<dbReference type="AlphaFoldDB" id="A0AAD9VF80"/>
<dbReference type="Proteomes" id="UP001249851">
    <property type="component" value="Unassembled WGS sequence"/>
</dbReference>